<evidence type="ECO:0000256" key="8">
    <source>
        <dbReference type="SAM" id="MobiDB-lite"/>
    </source>
</evidence>
<dbReference type="AlphaFoldDB" id="A0A1V2I683"/>
<reference evidence="11" key="1">
    <citation type="submission" date="2016-10" db="EMBL/GenBank/DDBJ databases">
        <title>Frankia sp. NRRL B-16386 Genome sequencing.</title>
        <authorList>
            <person name="Ghodhbane-Gtari F."/>
            <person name="Swanson E."/>
            <person name="Gueddou A."/>
            <person name="Hezbri K."/>
            <person name="Ktari K."/>
            <person name="Nouioui I."/>
            <person name="Morris K."/>
            <person name="Simpson S."/>
            <person name="Abebe-Akele F."/>
            <person name="Thomas K."/>
            <person name="Gtari M."/>
            <person name="Tisa L.S."/>
        </authorList>
    </citation>
    <scope>NUCLEOTIDE SEQUENCE [LARGE SCALE GENOMIC DNA]</scope>
    <source>
        <strain evidence="11">NRRL B-16386</strain>
    </source>
</reference>
<dbReference type="PANTHER" id="PTHR30151">
    <property type="entry name" value="ALKANE SULFONATE ABC TRANSPORTER-RELATED, MEMBRANE SUBUNIT"/>
    <property type="match status" value="1"/>
</dbReference>
<feature type="region of interest" description="Disordered" evidence="8">
    <location>
        <begin position="322"/>
        <end position="343"/>
    </location>
</feature>
<sequence>MTVTTVDQPASGRPAPAGGDDTGPAPAPGSGPAAAGGWGERLRRVGLAIVAVVLVCAVWELYKLVGSPHGGRLLGVPVLPRNDDTSMPHIWSVLAQLGHKEVNTADSQTVGVAVLKGIWFTLRVALVGLVAGVVVGVLLAVLMARLKLVERGLLPYIIASQTVPLIALAPLVAGWGGKLKVGTLEWADWMTVSLIAAYLAFFPVAIGMLRGLQSPGANAVELMRSYAASWWQTLLRLRLPASVPFLLPALRLAAASAVIGAIVAEISTGTAGGVGRLIIAYSQSATSDATKLYDAVLGAAVTGLLVAGLISLVELALGARRARPARPGGGRGALTSKTQKVRT</sequence>
<comment type="caution">
    <text evidence="10">The sequence shown here is derived from an EMBL/GenBank/DDBJ whole genome shotgun (WGS) entry which is preliminary data.</text>
</comment>
<evidence type="ECO:0000256" key="3">
    <source>
        <dbReference type="ARBA" id="ARBA00022475"/>
    </source>
</evidence>
<comment type="similarity">
    <text evidence="7">Belongs to the binding-protein-dependent transport system permease family.</text>
</comment>
<feature type="transmembrane region" description="Helical" evidence="7">
    <location>
        <begin position="189"/>
        <end position="209"/>
    </location>
</feature>
<dbReference type="SUPFAM" id="SSF161098">
    <property type="entry name" value="MetI-like"/>
    <property type="match status" value="1"/>
</dbReference>
<evidence type="ECO:0000256" key="5">
    <source>
        <dbReference type="ARBA" id="ARBA00022989"/>
    </source>
</evidence>
<evidence type="ECO:0000259" key="9">
    <source>
        <dbReference type="PROSITE" id="PS50928"/>
    </source>
</evidence>
<dbReference type="PANTHER" id="PTHR30151:SF41">
    <property type="entry name" value="ABC TRANSPORTER PERMEASE PROTEIN"/>
    <property type="match status" value="1"/>
</dbReference>
<evidence type="ECO:0000256" key="1">
    <source>
        <dbReference type="ARBA" id="ARBA00004651"/>
    </source>
</evidence>
<accession>A0A1V2I683</accession>
<dbReference type="Proteomes" id="UP000188929">
    <property type="component" value="Unassembled WGS sequence"/>
</dbReference>
<evidence type="ECO:0000313" key="10">
    <source>
        <dbReference type="EMBL" id="ONH27001.1"/>
    </source>
</evidence>
<dbReference type="CDD" id="cd06261">
    <property type="entry name" value="TM_PBP2"/>
    <property type="match status" value="1"/>
</dbReference>
<evidence type="ECO:0000256" key="2">
    <source>
        <dbReference type="ARBA" id="ARBA00022448"/>
    </source>
</evidence>
<evidence type="ECO:0000256" key="4">
    <source>
        <dbReference type="ARBA" id="ARBA00022692"/>
    </source>
</evidence>
<comment type="subcellular location">
    <subcellularLocation>
        <location evidence="1 7">Cell membrane</location>
        <topology evidence="1 7">Multi-pass membrane protein</topology>
    </subcellularLocation>
</comment>
<feature type="transmembrane region" description="Helical" evidence="7">
    <location>
        <begin position="153"/>
        <end position="177"/>
    </location>
</feature>
<dbReference type="EMBL" id="MOMC01000048">
    <property type="protein sequence ID" value="ONH27001.1"/>
    <property type="molecule type" value="Genomic_DNA"/>
</dbReference>
<protein>
    <submittedName>
        <fullName evidence="10">ABC transporter permease</fullName>
    </submittedName>
</protein>
<keyword evidence="11" id="KW-1185">Reference proteome</keyword>
<dbReference type="STRING" id="1834516.BL253_23480"/>
<organism evidence="10 11">
    <name type="scientific">Pseudofrankia asymbiotica</name>
    <dbReference type="NCBI Taxonomy" id="1834516"/>
    <lineage>
        <taxon>Bacteria</taxon>
        <taxon>Bacillati</taxon>
        <taxon>Actinomycetota</taxon>
        <taxon>Actinomycetes</taxon>
        <taxon>Frankiales</taxon>
        <taxon>Frankiaceae</taxon>
        <taxon>Pseudofrankia</taxon>
    </lineage>
</organism>
<keyword evidence="4 7" id="KW-0812">Transmembrane</keyword>
<evidence type="ECO:0000256" key="6">
    <source>
        <dbReference type="ARBA" id="ARBA00023136"/>
    </source>
</evidence>
<keyword evidence="5 7" id="KW-1133">Transmembrane helix</keyword>
<feature type="transmembrane region" description="Helical" evidence="7">
    <location>
        <begin position="295"/>
        <end position="317"/>
    </location>
</feature>
<keyword evidence="6 7" id="KW-0472">Membrane</keyword>
<name>A0A1V2I683_9ACTN</name>
<keyword evidence="2 7" id="KW-0813">Transport</keyword>
<feature type="transmembrane region" description="Helical" evidence="7">
    <location>
        <begin position="118"/>
        <end position="141"/>
    </location>
</feature>
<dbReference type="Pfam" id="PF00528">
    <property type="entry name" value="BPD_transp_1"/>
    <property type="match status" value="1"/>
</dbReference>
<feature type="domain" description="ABC transmembrane type-1" evidence="9">
    <location>
        <begin position="118"/>
        <end position="314"/>
    </location>
</feature>
<gene>
    <name evidence="10" type="ORF">BL253_23480</name>
</gene>
<proteinExistence type="inferred from homology"/>
<dbReference type="GO" id="GO:0005886">
    <property type="term" value="C:plasma membrane"/>
    <property type="evidence" value="ECO:0007669"/>
    <property type="project" value="UniProtKB-SubCell"/>
</dbReference>
<feature type="compositionally biased region" description="Low complexity" evidence="8">
    <location>
        <begin position="14"/>
        <end position="33"/>
    </location>
</feature>
<evidence type="ECO:0000313" key="11">
    <source>
        <dbReference type="Proteomes" id="UP000188929"/>
    </source>
</evidence>
<feature type="region of interest" description="Disordered" evidence="8">
    <location>
        <begin position="1"/>
        <end position="35"/>
    </location>
</feature>
<evidence type="ECO:0000256" key="7">
    <source>
        <dbReference type="RuleBase" id="RU363032"/>
    </source>
</evidence>
<dbReference type="Gene3D" id="1.10.3720.10">
    <property type="entry name" value="MetI-like"/>
    <property type="match status" value="1"/>
</dbReference>
<dbReference type="InterPro" id="IPR000515">
    <property type="entry name" value="MetI-like"/>
</dbReference>
<dbReference type="PROSITE" id="PS50928">
    <property type="entry name" value="ABC_TM1"/>
    <property type="match status" value="1"/>
</dbReference>
<dbReference type="GO" id="GO:0055085">
    <property type="term" value="P:transmembrane transport"/>
    <property type="evidence" value="ECO:0007669"/>
    <property type="project" value="InterPro"/>
</dbReference>
<keyword evidence="3" id="KW-1003">Cell membrane</keyword>
<dbReference type="InterPro" id="IPR035906">
    <property type="entry name" value="MetI-like_sf"/>
</dbReference>
<feature type="transmembrane region" description="Helical" evidence="7">
    <location>
        <begin position="45"/>
        <end position="62"/>
    </location>
</feature>